<dbReference type="Pfam" id="PF09722">
    <property type="entry name" value="Xre_MbcA_ParS_C"/>
    <property type="match status" value="1"/>
</dbReference>
<organism evidence="3 4">
    <name type="scientific">Solitalea longa</name>
    <dbReference type="NCBI Taxonomy" id="2079460"/>
    <lineage>
        <taxon>Bacteria</taxon>
        <taxon>Pseudomonadati</taxon>
        <taxon>Bacteroidota</taxon>
        <taxon>Sphingobacteriia</taxon>
        <taxon>Sphingobacteriales</taxon>
        <taxon>Sphingobacteriaceae</taxon>
        <taxon>Solitalea</taxon>
    </lineage>
</organism>
<dbReference type="Pfam" id="PF20432">
    <property type="entry name" value="Xre-like-HTH"/>
    <property type="match status" value="1"/>
</dbReference>
<dbReference type="InterPro" id="IPR024467">
    <property type="entry name" value="Xre/MbcA/ParS-like_toxin-bd"/>
</dbReference>
<sequence>MERKPKSSTPAPYKTADEEAISIVAEELVAYEINTEDFLKTVHEKIHDKGYYVLKLSQDGLPIERLFDLIRIAGLTQKETEYIFDSSFRTFNIYRKEQKQLNVSDSERLLKLIDLWGNGFDTFGSYDKFNKWMRQPSYGLYGEIPLTILNAISGIDEVNKELNRIKSGDF</sequence>
<gene>
    <name evidence="3" type="ORF">C3K47_04460</name>
</gene>
<keyword evidence="4" id="KW-1185">Reference proteome</keyword>
<feature type="domain" description="Antitoxin Xre/MbcA/ParS-like toxin-binding" evidence="1">
    <location>
        <begin position="120"/>
        <end position="168"/>
    </location>
</feature>
<reference evidence="3 4" key="1">
    <citation type="submission" date="2018-01" db="EMBL/GenBank/DDBJ databases">
        <authorList>
            <person name="Gaut B.S."/>
            <person name="Morton B.R."/>
            <person name="Clegg M.T."/>
            <person name="Duvall M.R."/>
        </authorList>
    </citation>
    <scope>NUCLEOTIDE SEQUENCE [LARGE SCALE GENOMIC DNA]</scope>
    <source>
        <strain evidence="3 4">HR-AV</strain>
    </source>
</reference>
<evidence type="ECO:0000313" key="4">
    <source>
        <dbReference type="Proteomes" id="UP000236893"/>
    </source>
</evidence>
<proteinExistence type="predicted"/>
<evidence type="ECO:0000259" key="2">
    <source>
        <dbReference type="Pfam" id="PF20432"/>
    </source>
</evidence>
<evidence type="ECO:0000259" key="1">
    <source>
        <dbReference type="Pfam" id="PF09722"/>
    </source>
</evidence>
<feature type="domain" description="Antitoxin Xre-like helix-turn-helix" evidence="2">
    <location>
        <begin position="58"/>
        <end position="113"/>
    </location>
</feature>
<evidence type="ECO:0000313" key="3">
    <source>
        <dbReference type="EMBL" id="POY37791.1"/>
    </source>
</evidence>
<dbReference type="AlphaFoldDB" id="A0A2S5A5B8"/>
<dbReference type="GO" id="GO:0003677">
    <property type="term" value="F:DNA binding"/>
    <property type="evidence" value="ECO:0007669"/>
    <property type="project" value="InterPro"/>
</dbReference>
<protein>
    <submittedName>
        <fullName evidence="3">Uncharacterized protein</fullName>
    </submittedName>
</protein>
<dbReference type="Proteomes" id="UP000236893">
    <property type="component" value="Unassembled WGS sequence"/>
</dbReference>
<dbReference type="RefSeq" id="WP_103787922.1">
    <property type="nucleotide sequence ID" value="NZ_PQVF01000003.1"/>
</dbReference>
<comment type="caution">
    <text evidence="3">The sequence shown here is derived from an EMBL/GenBank/DDBJ whole genome shotgun (WGS) entry which is preliminary data.</text>
</comment>
<dbReference type="EMBL" id="PQVF01000003">
    <property type="protein sequence ID" value="POY37791.1"/>
    <property type="molecule type" value="Genomic_DNA"/>
</dbReference>
<dbReference type="InterPro" id="IPR046847">
    <property type="entry name" value="Xre-like_HTH"/>
</dbReference>
<dbReference type="OrthoDB" id="5770459at2"/>
<name>A0A2S5A5B8_9SPHI</name>
<accession>A0A2S5A5B8</accession>